<proteinExistence type="predicted"/>
<feature type="compositionally biased region" description="Polar residues" evidence="1">
    <location>
        <begin position="89"/>
        <end position="99"/>
    </location>
</feature>
<evidence type="ECO:0000313" key="2">
    <source>
        <dbReference type="EMBL" id="PYH91035.1"/>
    </source>
</evidence>
<reference evidence="2 3" key="1">
    <citation type="submission" date="2018-02" db="EMBL/GenBank/DDBJ databases">
        <title>The genomes of Aspergillus section Nigri reveals drivers in fungal speciation.</title>
        <authorList>
            <consortium name="DOE Joint Genome Institute"/>
            <person name="Vesth T.C."/>
            <person name="Nybo J."/>
            <person name="Theobald S."/>
            <person name="Brandl J."/>
            <person name="Frisvad J.C."/>
            <person name="Nielsen K.F."/>
            <person name="Lyhne E.K."/>
            <person name="Kogle M.E."/>
            <person name="Kuo A."/>
            <person name="Riley R."/>
            <person name="Clum A."/>
            <person name="Nolan M."/>
            <person name="Lipzen A."/>
            <person name="Salamov A."/>
            <person name="Henrissat B."/>
            <person name="Wiebenga A."/>
            <person name="De vries R.P."/>
            <person name="Grigoriev I.V."/>
            <person name="Mortensen U.H."/>
            <person name="Andersen M.R."/>
            <person name="Baker S.E."/>
        </authorList>
    </citation>
    <scope>NUCLEOTIDE SEQUENCE [LARGE SCALE GENOMIC DNA]</scope>
    <source>
        <strain evidence="2 3">CBS 707.79</strain>
    </source>
</reference>
<name>A0A319D0C9_9EURO</name>
<dbReference type="AlphaFoldDB" id="A0A319D0C9"/>
<gene>
    <name evidence="2" type="ORF">BO71DRAFT_60851</name>
</gene>
<dbReference type="Proteomes" id="UP000247810">
    <property type="component" value="Unassembled WGS sequence"/>
</dbReference>
<dbReference type="VEuPathDB" id="FungiDB:BO71DRAFT_60851"/>
<keyword evidence="3" id="KW-1185">Reference proteome</keyword>
<organism evidence="2 3">
    <name type="scientific">Aspergillus ellipticus CBS 707.79</name>
    <dbReference type="NCBI Taxonomy" id="1448320"/>
    <lineage>
        <taxon>Eukaryota</taxon>
        <taxon>Fungi</taxon>
        <taxon>Dikarya</taxon>
        <taxon>Ascomycota</taxon>
        <taxon>Pezizomycotina</taxon>
        <taxon>Eurotiomycetes</taxon>
        <taxon>Eurotiomycetidae</taxon>
        <taxon>Eurotiales</taxon>
        <taxon>Aspergillaceae</taxon>
        <taxon>Aspergillus</taxon>
        <taxon>Aspergillus subgen. Circumdati</taxon>
    </lineage>
</organism>
<evidence type="ECO:0000313" key="3">
    <source>
        <dbReference type="Proteomes" id="UP000247810"/>
    </source>
</evidence>
<sequence length="215" mass="24217">MEWIDIHHSDHCVQVQRSLQMIRSVWEYFPVIGRQPVPGHQWQLVEGEITPGRHLPGAFCIPRQHNWHTYKQPQPLAVNNITSLSLLSTRPRATNSQHSSRTRDGSVLGCQSETPPTAPKCPPGQSTGPAWRDATRPSASCWTVSGLDPSQPQPKVYIQSPYWVQYLLRKVKKKKKVACRRSETLWRTVLEGTPYRGVTILAANVSGGGERPERA</sequence>
<feature type="region of interest" description="Disordered" evidence="1">
    <location>
        <begin position="89"/>
        <end position="135"/>
    </location>
</feature>
<protein>
    <submittedName>
        <fullName evidence="2">Uncharacterized protein</fullName>
    </submittedName>
</protein>
<dbReference type="EMBL" id="KZ825959">
    <property type="protein sequence ID" value="PYH91035.1"/>
    <property type="molecule type" value="Genomic_DNA"/>
</dbReference>
<evidence type="ECO:0000256" key="1">
    <source>
        <dbReference type="SAM" id="MobiDB-lite"/>
    </source>
</evidence>
<accession>A0A319D0C9</accession>